<dbReference type="PANTHER" id="PTHR23257">
    <property type="entry name" value="SERINE-THREONINE PROTEIN KINASE"/>
    <property type="match status" value="1"/>
</dbReference>
<proteinExistence type="predicted"/>
<dbReference type="InterPro" id="IPR000719">
    <property type="entry name" value="Prot_kinase_dom"/>
</dbReference>
<dbReference type="InterPro" id="IPR011050">
    <property type="entry name" value="Pectin_lyase_fold/virulence"/>
</dbReference>
<dbReference type="SUPFAM" id="SSF56112">
    <property type="entry name" value="Protein kinase-like (PK-like)"/>
    <property type="match status" value="1"/>
</dbReference>
<dbReference type="InterPro" id="IPR011009">
    <property type="entry name" value="Kinase-like_dom_sf"/>
</dbReference>
<dbReference type="InterPro" id="IPR001245">
    <property type="entry name" value="Ser-Thr/Tyr_kinase_cat_dom"/>
</dbReference>
<dbReference type="Pfam" id="PF07714">
    <property type="entry name" value="PK_Tyr_Ser-Thr"/>
    <property type="match status" value="1"/>
</dbReference>
<evidence type="ECO:0000256" key="1">
    <source>
        <dbReference type="SAM" id="MobiDB-lite"/>
    </source>
</evidence>
<dbReference type="InterPro" id="IPR050167">
    <property type="entry name" value="Ser_Thr_protein_kinase"/>
</dbReference>
<evidence type="ECO:0000259" key="3">
    <source>
        <dbReference type="PROSITE" id="PS50011"/>
    </source>
</evidence>
<protein>
    <recommendedName>
        <fullName evidence="3">Protein kinase domain-containing protein</fullName>
    </recommendedName>
</protein>
<evidence type="ECO:0000313" key="4">
    <source>
        <dbReference type="EMBL" id="KAK2954535.1"/>
    </source>
</evidence>
<sequence length="1536" mass="164709">MDGCSITTTLSSTLLLNTTSDIGSEGVGVKEGGRGFGNSESVSQKMIGSCVSCCTNHLYGTAIRDLNCGGSVLCSNTSFTHCTTTAEFLNQHFKTRLFLTIADPLLLFSLCTFKGCSSSSDGGAINMYGISADLEIQSCSFESCSATGGSGGALHDTKSNSSSVTISSSSFVKCSAGYTSAGSLYLMMIASITISDCVFLNSQSNWQGGAINIYIWDAHKFNSGLSNCLFRNCTTFNTTYRGGGAFYFDSCTSIRLDSISFRECVAATGNGQDLFFMLTPNAAHSTLSNCDSTSTPETSRIYPTTFSLGDGLQNPTETITIKSLITYPTASTSTEIFITFDKAVTGSLLVLVSNSEGTPRSEAGKAPNIGRMFLFSIESSKIGRCTVSTGDTGLLQLPLEEYKIVTAFLSNHLISFSDVSLEVVNSPTFNSAACILDDSQTRAILNLEGPGFVDETYELVLHNEWTLEATVSENKATIDLGMIGGSSKWMENQTFVIINGNMKNTKSIVVSIPSPLYFTIPLAARLTNIEVSDLNEAKTEVTLSFSSRLLKANQEYKITLERKGGSESVVMDVTTDNSGLLAEQTVILYPSNENEEEWKNSLGFGEEYEVVGVSAKTGEEEYLIQFSQILLTMPIEPVRITSASCTDTNSNITVVSVGGSGFVSGEFYTITLSGKPTSDPTSSSIHNTSFGVIASTPTEATSSPLQLYPSDGSQLRFSYSYTIVGISNGSVDGVVDSGMFETQDDVKRDEALITRIEAVLASSLNISIVIELSGTNLPSGTVGMLTLNDSYSFAISFTSSTFGRSAVIELGVSDSLGFGSEYKITTLEDSNKQTVQIPCTTIVTPPKPSKLSLCVCGNEERTGMDLSGADPESCSAINSAWNTATSLSIIDTTMRILDSADISSPLIVTTRVPFNLLSFEVEPASLRVSSSSSQPTSALVSVQEGGLCRLTLLTITADLSVSTFKLVSASKGTVVIRSCSIEGTRQSEMNSVDGSICGWSSGLIELIETDAELNGVTMKEIVVGGIWMRGGKLKVTAGVFSQNGPSIADFPSARQNIHCEGEGAITIQSLSESDGTKNSPSAWLDMTECRIEGDEDIARSPLFVPTLNSTESKVETEQNGKQALKVVGKTLMPCGLSLEVFEWDSSKNVEGEHELVDLSMLTATHWNETEIHIPFSMADVPTLNKKMEWRGQLVFGNGERTSNWIVVSGLSSGNKSLGGVGSKWWIPVIICLSYALLVSLVIIVCVCLLRKRRSTQKALLSNEEMSAAQIEEEEKMEENDPITNPPNSALSSLPSANGKHGTVFVETCFANEEVIAPSQSFVEVIVCNEKLEGSVAVETDTLFNALHNARSTRFLEKRKVGQAIAKGLAGLVEMRVIGDVLTQLSPHWVLFDKNDRVCLKTQEKQSVAGESGVGEGKKKISEDLQRWMAPEVGQGNWERTKENADHGAVFSLGLVLWEIETGVVPFGEVDGATAQRRLASDEKPVMEKVSSSMEAIIVPCLSLDPSQRPTLKTVLSQLVELDGVPQTSNEKEGNAM</sequence>
<dbReference type="EMBL" id="JARBJD010000077">
    <property type="protein sequence ID" value="KAK2954535.1"/>
    <property type="molecule type" value="Genomic_DNA"/>
</dbReference>
<dbReference type="PROSITE" id="PS50011">
    <property type="entry name" value="PROTEIN_KINASE_DOM"/>
    <property type="match status" value="1"/>
</dbReference>
<name>A0ABQ9XT36_9EUKA</name>
<comment type="caution">
    <text evidence="4">The sequence shown here is derived from an EMBL/GenBank/DDBJ whole genome shotgun (WGS) entry which is preliminary data.</text>
</comment>
<accession>A0ABQ9XT36</accession>
<dbReference type="Proteomes" id="UP001281761">
    <property type="component" value="Unassembled WGS sequence"/>
</dbReference>
<feature type="compositionally biased region" description="Acidic residues" evidence="1">
    <location>
        <begin position="1270"/>
        <end position="1280"/>
    </location>
</feature>
<feature type="domain" description="Protein kinase" evidence="3">
    <location>
        <begin position="1189"/>
        <end position="1521"/>
    </location>
</feature>
<feature type="transmembrane region" description="Helical" evidence="2">
    <location>
        <begin position="1224"/>
        <end position="1249"/>
    </location>
</feature>
<evidence type="ECO:0000256" key="2">
    <source>
        <dbReference type="SAM" id="Phobius"/>
    </source>
</evidence>
<keyword evidence="2" id="KW-1133">Transmembrane helix</keyword>
<keyword evidence="2" id="KW-0812">Transmembrane</keyword>
<feature type="region of interest" description="Disordered" evidence="1">
    <location>
        <begin position="1270"/>
        <end position="1290"/>
    </location>
</feature>
<keyword evidence="2" id="KW-0472">Membrane</keyword>
<reference evidence="4 5" key="1">
    <citation type="journal article" date="2022" name="bioRxiv">
        <title>Genomics of Preaxostyla Flagellates Illuminates Evolutionary Transitions and the Path Towards Mitochondrial Loss.</title>
        <authorList>
            <person name="Novak L.V.F."/>
            <person name="Treitli S.C."/>
            <person name="Pyrih J."/>
            <person name="Halakuc P."/>
            <person name="Pipaliya S.V."/>
            <person name="Vacek V."/>
            <person name="Brzon O."/>
            <person name="Soukal P."/>
            <person name="Eme L."/>
            <person name="Dacks J.B."/>
            <person name="Karnkowska A."/>
            <person name="Elias M."/>
            <person name="Hampl V."/>
        </authorList>
    </citation>
    <scope>NUCLEOTIDE SEQUENCE [LARGE SCALE GENOMIC DNA]</scope>
    <source>
        <strain evidence="4">NAU3</strain>
        <tissue evidence="4">Gut</tissue>
    </source>
</reference>
<evidence type="ECO:0000313" key="5">
    <source>
        <dbReference type="Proteomes" id="UP001281761"/>
    </source>
</evidence>
<dbReference type="SUPFAM" id="SSF51126">
    <property type="entry name" value="Pectin lyase-like"/>
    <property type="match status" value="1"/>
</dbReference>
<keyword evidence="5" id="KW-1185">Reference proteome</keyword>
<gene>
    <name evidence="4" type="ORF">BLNAU_10555</name>
</gene>
<organism evidence="4 5">
    <name type="scientific">Blattamonas nauphoetae</name>
    <dbReference type="NCBI Taxonomy" id="2049346"/>
    <lineage>
        <taxon>Eukaryota</taxon>
        <taxon>Metamonada</taxon>
        <taxon>Preaxostyla</taxon>
        <taxon>Oxymonadida</taxon>
        <taxon>Blattamonas</taxon>
    </lineage>
</organism>
<dbReference type="Gene3D" id="1.10.510.10">
    <property type="entry name" value="Transferase(Phosphotransferase) domain 1"/>
    <property type="match status" value="1"/>
</dbReference>